<gene>
    <name evidence="2" type="ORF">TTHNP2_00006</name>
</gene>
<dbReference type="Proteomes" id="UP000279841">
    <property type="component" value="Plasmid 2"/>
</dbReference>
<protein>
    <submittedName>
        <fullName evidence="2">Uncharacterized protein</fullName>
    </submittedName>
</protein>
<keyword evidence="2" id="KW-0614">Plasmid</keyword>
<accession>A0A3P4ATM1</accession>
<feature type="region of interest" description="Disordered" evidence="1">
    <location>
        <begin position="281"/>
        <end position="308"/>
    </location>
</feature>
<sequence>MVVIVNVPSGTPPSPRDPSPGCRGRGCPPPPKRCRGPLGWKPQGKPVCPFLRPEGRGSTTAGTGPPPQLPPSYSGSLPLSRAGFSPPPREAWPPYAARLLPTAHLSPFVPAATGPGSRPRGSPVRPRYLPPSRLRYALAACVALSPYEVPELGVLQARPGLHGPQAGGSEQRGSRTPPVTGLAIVRPRLSGAGLPSRFPWSAGPPVSLSPLVPRGTLSTGLLRTRDGAMGSPHPVARTFTGFPAVSPGGFDPPGPFPGRPISPPIPRGMWIAVEPEAVPPERRVECGASQDFPPAPRFPGVRHRSGSS</sequence>
<evidence type="ECO:0000313" key="2">
    <source>
        <dbReference type="EMBL" id="VCU54481.1"/>
    </source>
</evidence>
<dbReference type="AlphaFoldDB" id="A0A3P4ATM1"/>
<reference evidence="2 3" key="1">
    <citation type="submission" date="2018-10" db="EMBL/GenBank/DDBJ databases">
        <authorList>
            <person name="Peiro R."/>
            <person name="Begona"/>
            <person name="Cbmso G."/>
            <person name="Lopez M."/>
            <person name="Gonzalez S."/>
            <person name="Sacristan E."/>
            <person name="Castillo E."/>
        </authorList>
    </citation>
    <scope>NUCLEOTIDE SEQUENCE [LARGE SCALE GENOMIC DNA]</scope>
    <source>
        <strain evidence="2">TTHNAR1</strain>
        <plasmid evidence="3">2</plasmid>
    </source>
</reference>
<name>A0A3P4ATM1_THETH</name>
<evidence type="ECO:0000256" key="1">
    <source>
        <dbReference type="SAM" id="MobiDB-lite"/>
    </source>
</evidence>
<evidence type="ECO:0000313" key="3">
    <source>
        <dbReference type="Proteomes" id="UP000279841"/>
    </source>
</evidence>
<proteinExistence type="predicted"/>
<dbReference type="EMBL" id="LR027518">
    <property type="protein sequence ID" value="VCU54481.1"/>
    <property type="molecule type" value="Genomic_DNA"/>
</dbReference>
<feature type="region of interest" description="Disordered" evidence="1">
    <location>
        <begin position="1"/>
        <end position="85"/>
    </location>
</feature>
<organism evidence="2 3">
    <name type="scientific">Thermus thermophilus</name>
    <dbReference type="NCBI Taxonomy" id="274"/>
    <lineage>
        <taxon>Bacteria</taxon>
        <taxon>Thermotogati</taxon>
        <taxon>Deinococcota</taxon>
        <taxon>Deinococci</taxon>
        <taxon>Thermales</taxon>
        <taxon>Thermaceae</taxon>
        <taxon>Thermus</taxon>
    </lineage>
</organism>
<geneLocation type="plasmid" evidence="2 3">
    <name>2</name>
</geneLocation>